<dbReference type="PROSITE" id="PS50110">
    <property type="entry name" value="RESPONSE_REGULATORY"/>
    <property type="match status" value="1"/>
</dbReference>
<dbReference type="Gene3D" id="3.40.50.2300">
    <property type="match status" value="1"/>
</dbReference>
<dbReference type="PANTHER" id="PTHR44520:SF1">
    <property type="entry name" value="TWO-COMPONENT SYSTEM REGULATORY PROTEIN"/>
    <property type="match status" value="1"/>
</dbReference>
<name>A0A4Q2UF58_9BACT</name>
<dbReference type="InterPro" id="IPR011006">
    <property type="entry name" value="CheY-like_superfamily"/>
</dbReference>
<comment type="caution">
    <text evidence="3">The sequence shown here is derived from an EMBL/GenBank/DDBJ whole genome shotgun (WGS) entry which is preliminary data.</text>
</comment>
<keyword evidence="4" id="KW-1185">Reference proteome</keyword>
<dbReference type="AlphaFoldDB" id="A0A4Q2UF58"/>
<dbReference type="EMBL" id="SBLB01000006">
    <property type="protein sequence ID" value="RYC67847.1"/>
    <property type="molecule type" value="Genomic_DNA"/>
</dbReference>
<gene>
    <name evidence="3" type="ORF">EQG79_20485</name>
</gene>
<protein>
    <submittedName>
        <fullName evidence="3">Response regulator</fullName>
    </submittedName>
</protein>
<evidence type="ECO:0000313" key="3">
    <source>
        <dbReference type="EMBL" id="RYC67847.1"/>
    </source>
</evidence>
<organism evidence="3 4">
    <name type="scientific">Spirosoma sordidisoli</name>
    <dbReference type="NCBI Taxonomy" id="2502893"/>
    <lineage>
        <taxon>Bacteria</taxon>
        <taxon>Pseudomonadati</taxon>
        <taxon>Bacteroidota</taxon>
        <taxon>Cytophagia</taxon>
        <taxon>Cytophagales</taxon>
        <taxon>Cytophagaceae</taxon>
        <taxon>Spirosoma</taxon>
    </lineage>
</organism>
<evidence type="ECO:0000259" key="2">
    <source>
        <dbReference type="PROSITE" id="PS50110"/>
    </source>
</evidence>
<sequence>MTDILYVEDNIDDADIFCRLIRKLNLPVSYTILNSGSEALDYLSNPPADHANQDVSLPKLLLLDLNLDGMSGIDVLEVIRAEERTRWLPIVAFSTSDNPKDIEQAYAAGINAYLVKPGSYQATGVMLQRLCEFWLNDNTRFGNQ</sequence>
<proteinExistence type="predicted"/>
<dbReference type="InterPro" id="IPR052893">
    <property type="entry name" value="TCS_response_regulator"/>
</dbReference>
<accession>A0A4Q2UF58</accession>
<feature type="modified residue" description="4-aspartylphosphate" evidence="1">
    <location>
        <position position="64"/>
    </location>
</feature>
<dbReference type="PANTHER" id="PTHR44520">
    <property type="entry name" value="RESPONSE REGULATOR RCP1-RELATED"/>
    <property type="match status" value="1"/>
</dbReference>
<dbReference type="SMART" id="SM00448">
    <property type="entry name" value="REC"/>
    <property type="match status" value="1"/>
</dbReference>
<dbReference type="RefSeq" id="WP_129603606.1">
    <property type="nucleotide sequence ID" value="NZ_SBLB01000006.1"/>
</dbReference>
<evidence type="ECO:0000256" key="1">
    <source>
        <dbReference type="PROSITE-ProRule" id="PRU00169"/>
    </source>
</evidence>
<dbReference type="Pfam" id="PF00072">
    <property type="entry name" value="Response_reg"/>
    <property type="match status" value="1"/>
</dbReference>
<dbReference type="InterPro" id="IPR001789">
    <property type="entry name" value="Sig_transdc_resp-reg_receiver"/>
</dbReference>
<dbReference type="Proteomes" id="UP000290407">
    <property type="component" value="Unassembled WGS sequence"/>
</dbReference>
<feature type="domain" description="Response regulatory" evidence="2">
    <location>
        <begin position="3"/>
        <end position="131"/>
    </location>
</feature>
<keyword evidence="1" id="KW-0597">Phosphoprotein</keyword>
<evidence type="ECO:0000313" key="4">
    <source>
        <dbReference type="Proteomes" id="UP000290407"/>
    </source>
</evidence>
<reference evidence="3 4" key="1">
    <citation type="submission" date="2019-01" db="EMBL/GenBank/DDBJ databases">
        <title>Spirosoma flava sp. nov., a propanil-degrading bacterium isolated from herbicide-contaminated soil.</title>
        <authorList>
            <person name="Zhang L."/>
            <person name="Jiang J.-D."/>
        </authorList>
    </citation>
    <scope>NUCLEOTIDE SEQUENCE [LARGE SCALE GENOMIC DNA]</scope>
    <source>
        <strain evidence="3 4">TY50</strain>
    </source>
</reference>
<dbReference type="GO" id="GO:0000160">
    <property type="term" value="P:phosphorelay signal transduction system"/>
    <property type="evidence" value="ECO:0007669"/>
    <property type="project" value="InterPro"/>
</dbReference>
<dbReference type="SUPFAM" id="SSF52172">
    <property type="entry name" value="CheY-like"/>
    <property type="match status" value="1"/>
</dbReference>